<dbReference type="OrthoDB" id="9974989at2"/>
<evidence type="ECO:0000313" key="2">
    <source>
        <dbReference type="EMBL" id="SMX38692.1"/>
    </source>
</evidence>
<protein>
    <recommendedName>
        <fullName evidence="4">Phage terminase, small subunit</fullName>
    </recommendedName>
</protein>
<gene>
    <name evidence="2" type="ORF">PEV8663_01493</name>
</gene>
<sequence length="151" mass="16702">MAKQNQLDRHRELANSVSPEPPADYARTWTKKHHTIWREYASGKAGVDYLPSDLRLLAQAVDLELPILECMKDIRLNGATLQTPAGSIITNPSLLALQKMSSLQNNLLRRIGISVDGTSRARDISKNAKSAYKTTAAEADSKSDNNDQLLM</sequence>
<name>A0A238K9D1_9RHOB</name>
<dbReference type="Proteomes" id="UP000220836">
    <property type="component" value="Unassembled WGS sequence"/>
</dbReference>
<organism evidence="2 3">
    <name type="scientific">Pelagimonas varians</name>
    <dbReference type="NCBI Taxonomy" id="696760"/>
    <lineage>
        <taxon>Bacteria</taxon>
        <taxon>Pseudomonadati</taxon>
        <taxon>Pseudomonadota</taxon>
        <taxon>Alphaproteobacteria</taxon>
        <taxon>Rhodobacterales</taxon>
        <taxon>Roseobacteraceae</taxon>
        <taxon>Pelagimonas</taxon>
    </lineage>
</organism>
<feature type="compositionally biased region" description="Basic and acidic residues" evidence="1">
    <location>
        <begin position="1"/>
        <end position="13"/>
    </location>
</feature>
<evidence type="ECO:0008006" key="4">
    <source>
        <dbReference type="Google" id="ProtNLM"/>
    </source>
</evidence>
<evidence type="ECO:0000313" key="3">
    <source>
        <dbReference type="Proteomes" id="UP000220836"/>
    </source>
</evidence>
<keyword evidence="3" id="KW-1185">Reference proteome</keyword>
<feature type="region of interest" description="Disordered" evidence="1">
    <location>
        <begin position="1"/>
        <end position="25"/>
    </location>
</feature>
<dbReference type="RefSeq" id="WP_097804002.1">
    <property type="nucleotide sequence ID" value="NZ_FXYH01000004.1"/>
</dbReference>
<dbReference type="AlphaFoldDB" id="A0A238K9D1"/>
<dbReference type="EMBL" id="FXYH01000004">
    <property type="protein sequence ID" value="SMX38692.1"/>
    <property type="molecule type" value="Genomic_DNA"/>
</dbReference>
<reference evidence="2 3" key="1">
    <citation type="submission" date="2017-05" db="EMBL/GenBank/DDBJ databases">
        <authorList>
            <person name="Song R."/>
            <person name="Chenine A.L."/>
            <person name="Ruprecht R.M."/>
        </authorList>
    </citation>
    <scope>NUCLEOTIDE SEQUENCE [LARGE SCALE GENOMIC DNA]</scope>
    <source>
        <strain evidence="2 3">CECT 8663</strain>
    </source>
</reference>
<evidence type="ECO:0000256" key="1">
    <source>
        <dbReference type="SAM" id="MobiDB-lite"/>
    </source>
</evidence>
<proteinExistence type="predicted"/>
<accession>A0A238K9D1</accession>